<dbReference type="RefSeq" id="WP_144744602.1">
    <property type="nucleotide sequence ID" value="NZ_DYUZ01000029.1"/>
</dbReference>
<proteinExistence type="predicted"/>
<dbReference type="InterPro" id="IPR039523">
    <property type="entry name" value="RimK-rel_E_lig_ATP-grasp"/>
</dbReference>
<evidence type="ECO:0000259" key="1">
    <source>
        <dbReference type="Pfam" id="PF14397"/>
    </source>
</evidence>
<reference evidence="2" key="1">
    <citation type="journal article" date="2021" name="PeerJ">
        <title>Extensive microbial diversity within the chicken gut microbiome revealed by metagenomics and culture.</title>
        <authorList>
            <person name="Gilroy R."/>
            <person name="Ravi A."/>
            <person name="Getino M."/>
            <person name="Pursley I."/>
            <person name="Horton D.L."/>
            <person name="Alikhan N.F."/>
            <person name="Baker D."/>
            <person name="Gharbi K."/>
            <person name="Hall N."/>
            <person name="Watson M."/>
            <person name="Adriaenssens E.M."/>
            <person name="Foster-Nyarko E."/>
            <person name="Jarju S."/>
            <person name="Secka A."/>
            <person name="Antonio M."/>
            <person name="Oren A."/>
            <person name="Chaudhuri R.R."/>
            <person name="La Ragione R."/>
            <person name="Hildebrand F."/>
            <person name="Pallen M.J."/>
        </authorList>
    </citation>
    <scope>NUCLEOTIDE SEQUENCE</scope>
    <source>
        <strain evidence="2">ChiHjej13B12-9602</strain>
    </source>
</reference>
<dbReference type="EMBL" id="DYUZ01000029">
    <property type="protein sequence ID" value="HJG37660.1"/>
    <property type="molecule type" value="Genomic_DNA"/>
</dbReference>
<reference evidence="2" key="2">
    <citation type="submission" date="2021-09" db="EMBL/GenBank/DDBJ databases">
        <authorList>
            <person name="Gilroy R."/>
        </authorList>
    </citation>
    <scope>NUCLEOTIDE SEQUENCE</scope>
    <source>
        <strain evidence="2">ChiHjej13B12-9602</strain>
    </source>
</reference>
<evidence type="ECO:0000313" key="2">
    <source>
        <dbReference type="EMBL" id="HJG37660.1"/>
    </source>
</evidence>
<sequence>MVVNELNDMLSKGFSKKMASLYLNNLEREVRDGFFDADYLAWAHEHGFYGESAIAYGLTDENISNYLSDYDYCRAWPLNDWQRIWINDKLTFKYIFAGTKFDKYLPETYYYRAQDRLVPLIDSHMQEGISGFLDLLKEKGEFACKPCNGEWARGFHKLSYLDGRFMIDNKPSDEESVVDFVSTHANLIYTEFFHPDAQTARIDPLIHTLRILMINQTGADPVPAASYLRFAMGANNDDSKANYHRPESKDISSYNVGFDMETGKFGGGHIIYGYKRIDTDLHPDSGVEASGVIENWQEIKEMLIEMSLRIGPLEYLGYDLGMTTKGPKLMEINSHSGCKYLQVFRPYRSDEFLNSFFTRKLEAVDRLDADAILRRNALAR</sequence>
<dbReference type="AlphaFoldDB" id="A0A921IVH4"/>
<dbReference type="Pfam" id="PF14397">
    <property type="entry name" value="ATPgrasp_ST"/>
    <property type="match status" value="1"/>
</dbReference>
<gene>
    <name evidence="2" type="ORF">K8V70_07370</name>
</gene>
<protein>
    <recommendedName>
        <fullName evidence="1">Alpha-L-glutamate ligase-related protein ATP-grasp domain-containing protein</fullName>
    </recommendedName>
</protein>
<organism evidence="2 3">
    <name type="scientific">Enorma phocaeensis</name>
    <dbReference type="NCBI Taxonomy" id="1871019"/>
    <lineage>
        <taxon>Bacteria</taxon>
        <taxon>Bacillati</taxon>
        <taxon>Actinomycetota</taxon>
        <taxon>Coriobacteriia</taxon>
        <taxon>Coriobacteriales</taxon>
        <taxon>Coriobacteriaceae</taxon>
        <taxon>Enorma</taxon>
    </lineage>
</organism>
<evidence type="ECO:0000313" key="3">
    <source>
        <dbReference type="Proteomes" id="UP000753256"/>
    </source>
</evidence>
<comment type="caution">
    <text evidence="2">The sequence shown here is derived from an EMBL/GenBank/DDBJ whole genome shotgun (WGS) entry which is preliminary data.</text>
</comment>
<accession>A0A921IVH4</accession>
<dbReference type="Proteomes" id="UP000753256">
    <property type="component" value="Unassembled WGS sequence"/>
</dbReference>
<feature type="domain" description="Alpha-L-glutamate ligase-related protein ATP-grasp" evidence="1">
    <location>
        <begin position="185"/>
        <end position="343"/>
    </location>
</feature>
<name>A0A921IVH4_9ACTN</name>